<keyword evidence="2" id="KW-0238">DNA-binding</keyword>
<dbReference type="Pfam" id="PF00027">
    <property type="entry name" value="cNMP_binding"/>
    <property type="match status" value="1"/>
</dbReference>
<gene>
    <name evidence="5" type="ORF">C8J26_0117</name>
</gene>
<dbReference type="InterPro" id="IPR000595">
    <property type="entry name" value="cNMP-bd_dom"/>
</dbReference>
<comment type="caution">
    <text evidence="5">The sequence shown here is derived from an EMBL/GenBank/DDBJ whole genome shotgun (WGS) entry which is preliminary data.</text>
</comment>
<evidence type="ECO:0000313" key="6">
    <source>
        <dbReference type="Proteomes" id="UP000244189"/>
    </source>
</evidence>
<dbReference type="InterPro" id="IPR014710">
    <property type="entry name" value="RmlC-like_jellyroll"/>
</dbReference>
<dbReference type="Gene3D" id="1.10.10.10">
    <property type="entry name" value="Winged helix-like DNA-binding domain superfamily/Winged helix DNA-binding domain"/>
    <property type="match status" value="1"/>
</dbReference>
<keyword evidence="6" id="KW-1185">Reference proteome</keyword>
<organism evidence="5 6">
    <name type="scientific">Sphingomonas aurantiaca</name>
    <dbReference type="NCBI Taxonomy" id="185949"/>
    <lineage>
        <taxon>Bacteria</taxon>
        <taxon>Pseudomonadati</taxon>
        <taxon>Pseudomonadota</taxon>
        <taxon>Alphaproteobacteria</taxon>
        <taxon>Sphingomonadales</taxon>
        <taxon>Sphingomonadaceae</taxon>
        <taxon>Sphingomonas</taxon>
    </lineage>
</organism>
<reference evidence="5 6" key="1">
    <citation type="submission" date="2018-04" db="EMBL/GenBank/DDBJ databases">
        <title>Genomic Encyclopedia of Type Strains, Phase III (KMG-III): the genomes of soil and plant-associated and newly described type strains.</title>
        <authorList>
            <person name="Whitman W."/>
        </authorList>
    </citation>
    <scope>NUCLEOTIDE SEQUENCE [LARGE SCALE GENOMIC DNA]</scope>
    <source>
        <strain evidence="5 6">MA101b</strain>
    </source>
</reference>
<dbReference type="SUPFAM" id="SSF51206">
    <property type="entry name" value="cAMP-binding domain-like"/>
    <property type="match status" value="1"/>
</dbReference>
<dbReference type="RefSeq" id="WP_107956322.1">
    <property type="nucleotide sequence ID" value="NZ_JASPFP010000001.1"/>
</dbReference>
<accession>A0A2T5GR92</accession>
<dbReference type="SMART" id="SM00100">
    <property type="entry name" value="cNMP"/>
    <property type="match status" value="1"/>
</dbReference>
<evidence type="ECO:0000256" key="3">
    <source>
        <dbReference type="ARBA" id="ARBA00023163"/>
    </source>
</evidence>
<dbReference type="Proteomes" id="UP000244189">
    <property type="component" value="Unassembled WGS sequence"/>
</dbReference>
<sequence length="273" mass="30423">MTWKMFGTAEPDVLTEQFRQCDTKNLLLRSLSAQDFALLAPHLTRVPFSIGDPLSHAGDAIDSLCFPEEGIAGVLDALDGDHRYAVGLIGAEGFVGWPLLLGNSRSPYDVVMRAERGEALRIAAEHFVAAVEQSVTLRLSLLRFVNVFMIQMGRTIVSSLAHSIERRMARWILLYHDRVRDDDICMTHEEFSLMLGVRRSSVTDALHRLEEERAIRAGRGRITVRDRAKLMRLAADTYGHAEAEYRRLLGDDRGLSLRPASHGQDVAVATSLG</sequence>
<dbReference type="AlphaFoldDB" id="A0A2T5GR92"/>
<name>A0A2T5GR92_9SPHN</name>
<dbReference type="InterPro" id="IPR012318">
    <property type="entry name" value="HTH_CRP"/>
</dbReference>
<dbReference type="EMBL" id="QAOG01000001">
    <property type="protein sequence ID" value="PTQ61850.1"/>
    <property type="molecule type" value="Genomic_DNA"/>
</dbReference>
<dbReference type="PROSITE" id="PS50042">
    <property type="entry name" value="CNMP_BINDING_3"/>
    <property type="match status" value="1"/>
</dbReference>
<proteinExistence type="predicted"/>
<evidence type="ECO:0000259" key="4">
    <source>
        <dbReference type="PROSITE" id="PS50042"/>
    </source>
</evidence>
<dbReference type="InterPro" id="IPR018490">
    <property type="entry name" value="cNMP-bd_dom_sf"/>
</dbReference>
<dbReference type="InterPro" id="IPR036390">
    <property type="entry name" value="WH_DNA-bd_sf"/>
</dbReference>
<dbReference type="InterPro" id="IPR036388">
    <property type="entry name" value="WH-like_DNA-bd_sf"/>
</dbReference>
<evidence type="ECO:0000256" key="2">
    <source>
        <dbReference type="ARBA" id="ARBA00023125"/>
    </source>
</evidence>
<dbReference type="GO" id="GO:0003677">
    <property type="term" value="F:DNA binding"/>
    <property type="evidence" value="ECO:0007669"/>
    <property type="project" value="UniProtKB-KW"/>
</dbReference>
<dbReference type="Pfam" id="PF13545">
    <property type="entry name" value="HTH_Crp_2"/>
    <property type="match status" value="1"/>
</dbReference>
<dbReference type="CDD" id="cd00038">
    <property type="entry name" value="CAP_ED"/>
    <property type="match status" value="1"/>
</dbReference>
<evidence type="ECO:0000313" key="5">
    <source>
        <dbReference type="EMBL" id="PTQ61850.1"/>
    </source>
</evidence>
<protein>
    <submittedName>
        <fullName evidence="5">CRP-like cAMP-binding protein</fullName>
    </submittedName>
</protein>
<keyword evidence="1" id="KW-0805">Transcription regulation</keyword>
<feature type="domain" description="Cyclic nucleotide-binding" evidence="4">
    <location>
        <begin position="27"/>
        <end position="114"/>
    </location>
</feature>
<dbReference type="GO" id="GO:0006355">
    <property type="term" value="P:regulation of DNA-templated transcription"/>
    <property type="evidence" value="ECO:0007669"/>
    <property type="project" value="InterPro"/>
</dbReference>
<keyword evidence="3" id="KW-0804">Transcription</keyword>
<dbReference type="Gene3D" id="2.60.120.10">
    <property type="entry name" value="Jelly Rolls"/>
    <property type="match status" value="1"/>
</dbReference>
<dbReference type="SUPFAM" id="SSF46785">
    <property type="entry name" value="Winged helix' DNA-binding domain"/>
    <property type="match status" value="1"/>
</dbReference>
<evidence type="ECO:0000256" key="1">
    <source>
        <dbReference type="ARBA" id="ARBA00023015"/>
    </source>
</evidence>